<evidence type="ECO:0000313" key="1">
    <source>
        <dbReference type="EMBL" id="GFY63870.1"/>
    </source>
</evidence>
<keyword evidence="2" id="KW-1185">Reference proteome</keyword>
<sequence>MSIVKSLSRDRPQVEVCNTILTADGFPPSDDRATANILSSHYQKISGLRFLTRLTKIPKGRQNWLYTRVVAQILVIHSSWPTSLCIK</sequence>
<dbReference type="EMBL" id="BMAV01014962">
    <property type="protein sequence ID" value="GFY63870.1"/>
    <property type="molecule type" value="Genomic_DNA"/>
</dbReference>
<name>A0A8X6Y3T6_9ARAC</name>
<organism evidence="1 2">
    <name type="scientific">Trichonephila inaurata madagascariensis</name>
    <dbReference type="NCBI Taxonomy" id="2747483"/>
    <lineage>
        <taxon>Eukaryota</taxon>
        <taxon>Metazoa</taxon>
        <taxon>Ecdysozoa</taxon>
        <taxon>Arthropoda</taxon>
        <taxon>Chelicerata</taxon>
        <taxon>Arachnida</taxon>
        <taxon>Araneae</taxon>
        <taxon>Araneomorphae</taxon>
        <taxon>Entelegynae</taxon>
        <taxon>Araneoidea</taxon>
        <taxon>Nephilidae</taxon>
        <taxon>Trichonephila</taxon>
        <taxon>Trichonephila inaurata</taxon>
    </lineage>
</organism>
<comment type="caution">
    <text evidence="1">The sequence shown here is derived from an EMBL/GenBank/DDBJ whole genome shotgun (WGS) entry which is preliminary data.</text>
</comment>
<dbReference type="AlphaFoldDB" id="A0A8X6Y3T6"/>
<protein>
    <submittedName>
        <fullName evidence="1">Uncharacterized protein</fullName>
    </submittedName>
</protein>
<evidence type="ECO:0000313" key="2">
    <source>
        <dbReference type="Proteomes" id="UP000886998"/>
    </source>
</evidence>
<dbReference type="Proteomes" id="UP000886998">
    <property type="component" value="Unassembled WGS sequence"/>
</dbReference>
<reference evidence="1" key="1">
    <citation type="submission" date="2020-08" db="EMBL/GenBank/DDBJ databases">
        <title>Multicomponent nature underlies the extraordinary mechanical properties of spider dragline silk.</title>
        <authorList>
            <person name="Kono N."/>
            <person name="Nakamura H."/>
            <person name="Mori M."/>
            <person name="Yoshida Y."/>
            <person name="Ohtoshi R."/>
            <person name="Malay A.D."/>
            <person name="Moran D.A.P."/>
            <person name="Tomita M."/>
            <person name="Numata K."/>
            <person name="Arakawa K."/>
        </authorList>
    </citation>
    <scope>NUCLEOTIDE SEQUENCE</scope>
</reference>
<gene>
    <name evidence="1" type="ORF">TNIN_458291</name>
</gene>
<dbReference type="OrthoDB" id="6436015at2759"/>
<proteinExistence type="predicted"/>
<accession>A0A8X6Y3T6</accession>